<feature type="domain" description="BRCT" evidence="8">
    <location>
        <begin position="1126"/>
        <end position="1187"/>
    </location>
</feature>
<dbReference type="SUPFAM" id="SSF52113">
    <property type="entry name" value="BRCT domain"/>
    <property type="match status" value="1"/>
</dbReference>
<organism evidence="10 11">
    <name type="scientific">Kingdonia uniflora</name>
    <dbReference type="NCBI Taxonomy" id="39325"/>
    <lineage>
        <taxon>Eukaryota</taxon>
        <taxon>Viridiplantae</taxon>
        <taxon>Streptophyta</taxon>
        <taxon>Embryophyta</taxon>
        <taxon>Tracheophyta</taxon>
        <taxon>Spermatophyta</taxon>
        <taxon>Magnoliopsida</taxon>
        <taxon>Ranunculales</taxon>
        <taxon>Circaeasteraceae</taxon>
        <taxon>Kingdonia</taxon>
    </lineage>
</organism>
<dbReference type="SMART" id="SM00577">
    <property type="entry name" value="CPDc"/>
    <property type="match status" value="1"/>
</dbReference>
<dbReference type="InterPro" id="IPR057473">
    <property type="entry name" value="ARM_CPL3"/>
</dbReference>
<dbReference type="InterPro" id="IPR036412">
    <property type="entry name" value="HAD-like_sf"/>
</dbReference>
<sequence length="1189" mass="131527">MGKSKEKDESIVIEIEEGEISDDSEAIQEISEEDFKPKGLMKPCNVNGGRESRDWRSYYNYSGSSNFGSNLHNFAWFQAVQNKPLNFANDSSEQGQVCNVISDDSSENGEKEEGELEEGEIDLDAEVVKGSEEEHSRSHNLPVDDCEFKESLFEERIQLILEALETITVIEIEKSFHGACSQLHSLLEKLQLVIMESGASAVDALVQQSFDAIQTVNSVFSSMNTKRQEQTKQVFMRLLVHVKNQNLGIFHAEQMQEIEAIVLSLNLQPVKSSVKEEEKETHDTGVKSYEIDISGGSTSEVLKNSEKVLLDPISVKSGNQYTSSMGLETLRPGYRSKGCFGPLLDLHMDHDADSLPSPTRAVPPPLPKQKPPVETLHPYNIDSIPSIQENPQPLTKHKPQVEKDGSVDAGIVTTSTLSDNTNDATVLFYDADAHKAVTSYQKKFGGTSFFLSDRLPSPTPSEECDEGDDGSKGEVSSSSIADTAMTVCSDIPSQPDASVIAHVYKPTGQLASEFRTVVRTAAKSRDPRLRFAKPEMCTLDFNERPLLADTLKNEPREGVYSSRKHKSDVESALDGHTLKKQRNELINPHVSRDVQMLLSGSGRWLDDTNRKQLADNTAENTGMNLGKSENGQTISCQKQDTVNVKTCGDDQLPVTGNGPAVSLPSLLKDVIVNPTMLMQLIMEQQRLAVGVEKKSNDLFQSQAESRILASNLGTRPGTTPLLNIAASKSSENEQKPTGKPQIPIQTTLMDSQGEGGKIRMKPRDPRRILHNSTIQKNESLGTEQIGINAPPSSIMQFIEGNIAVRQLGEQAQTSSMPSQPGPPPDIARQFTNNLQNLANILSSSQPANTSMGPENISSQSIAVNVETGDGGVEATDSKDMKCEGGMLGSSPLPTTWDDVEHLFEGYDDKEKAAIQRERTRRIEEQNRMFAARKLCLVLDLDHTLLNSAKFVEVDRVHEEILRKKEELDREKPQRHLFRFPHMSMWTKLRPGIWTFLEKASKLYELHLYTMGNNVYAKEMAKVLDPTGVLFAGRVISKGDEGDLVDGDEKPKSKDLEGVLGMESSVVIIDDSIRVWPHNKLNLIVVERYTYFPCSRRQFGLLGPSLLEIDHDERPEDGTIASSLATAEQFGAVCTTQIDEQVTHVVANSLGTDKVNWALATGRYVVHPGWVEASVLLYRRANELDFAVKP</sequence>
<dbReference type="InterPro" id="IPR011947">
    <property type="entry name" value="FCP1_euk"/>
</dbReference>
<gene>
    <name evidence="10" type="ORF">GIB67_009484</name>
</gene>
<protein>
    <recommendedName>
        <fullName evidence="2">protein-serine/threonine phosphatase</fullName>
        <ecNumber evidence="2">3.1.3.16</ecNumber>
    </recommendedName>
</protein>
<dbReference type="CDD" id="cd07521">
    <property type="entry name" value="HAD_FCP1-like"/>
    <property type="match status" value="1"/>
</dbReference>
<evidence type="ECO:0000256" key="1">
    <source>
        <dbReference type="ARBA" id="ARBA00004123"/>
    </source>
</evidence>
<evidence type="ECO:0000259" key="9">
    <source>
        <dbReference type="PROSITE" id="PS50969"/>
    </source>
</evidence>
<dbReference type="InterPro" id="IPR039189">
    <property type="entry name" value="Fcp1"/>
</dbReference>
<dbReference type="InterPro" id="IPR036420">
    <property type="entry name" value="BRCT_dom_sf"/>
</dbReference>
<dbReference type="Pfam" id="PF00533">
    <property type="entry name" value="BRCT"/>
    <property type="match status" value="1"/>
</dbReference>
<proteinExistence type="predicted"/>
<evidence type="ECO:0000313" key="10">
    <source>
        <dbReference type="EMBL" id="KAF6161605.1"/>
    </source>
</evidence>
<accession>A0A7J7N380</accession>
<keyword evidence="11" id="KW-1185">Reference proteome</keyword>
<comment type="caution">
    <text evidence="10">The sequence shown here is derived from an EMBL/GenBank/DDBJ whole genome shotgun (WGS) entry which is preliminary data.</text>
</comment>
<evidence type="ECO:0000256" key="3">
    <source>
        <dbReference type="ARBA" id="ARBA00022801"/>
    </source>
</evidence>
<dbReference type="Pfam" id="PF03031">
    <property type="entry name" value="NIF"/>
    <property type="match status" value="1"/>
</dbReference>
<evidence type="ECO:0000256" key="7">
    <source>
        <dbReference type="SAM" id="MobiDB-lite"/>
    </source>
</evidence>
<keyword evidence="4" id="KW-0539">Nucleus</keyword>
<dbReference type="NCBIfam" id="TIGR02250">
    <property type="entry name" value="FCP1_euk"/>
    <property type="match status" value="1"/>
</dbReference>
<dbReference type="SUPFAM" id="SSF56784">
    <property type="entry name" value="HAD-like"/>
    <property type="match status" value="1"/>
</dbReference>
<keyword evidence="3" id="KW-0378">Hydrolase</keyword>
<dbReference type="OrthoDB" id="10249888at2759"/>
<evidence type="ECO:0000256" key="6">
    <source>
        <dbReference type="ARBA" id="ARBA00048336"/>
    </source>
</evidence>
<comment type="catalytic activity">
    <reaction evidence="6">
        <text>O-phospho-L-threonyl-[protein] + H2O = L-threonyl-[protein] + phosphate</text>
        <dbReference type="Rhea" id="RHEA:47004"/>
        <dbReference type="Rhea" id="RHEA-COMP:11060"/>
        <dbReference type="Rhea" id="RHEA-COMP:11605"/>
        <dbReference type="ChEBI" id="CHEBI:15377"/>
        <dbReference type="ChEBI" id="CHEBI:30013"/>
        <dbReference type="ChEBI" id="CHEBI:43474"/>
        <dbReference type="ChEBI" id="CHEBI:61977"/>
        <dbReference type="EC" id="3.1.3.16"/>
    </reaction>
</comment>
<dbReference type="PANTHER" id="PTHR23081:SF2">
    <property type="entry name" value="RNA POLYMERASE II C-TERMINAL DOMAIN PHOSPHATASE-LIKE 3"/>
    <property type="match status" value="1"/>
</dbReference>
<dbReference type="InterPro" id="IPR001357">
    <property type="entry name" value="BRCT_dom"/>
</dbReference>
<dbReference type="GO" id="GO:0008420">
    <property type="term" value="F:RNA polymerase II CTD heptapeptide repeat phosphatase activity"/>
    <property type="evidence" value="ECO:0007669"/>
    <property type="project" value="InterPro"/>
</dbReference>
<reference evidence="10 11" key="1">
    <citation type="journal article" date="2020" name="IScience">
        <title>Genome Sequencing of the Endangered Kingdonia uniflora (Circaeasteraceae, Ranunculales) Reveals Potential Mechanisms of Evolutionary Specialization.</title>
        <authorList>
            <person name="Sun Y."/>
            <person name="Deng T."/>
            <person name="Zhang A."/>
            <person name="Moore M.J."/>
            <person name="Landis J.B."/>
            <person name="Lin N."/>
            <person name="Zhang H."/>
            <person name="Zhang X."/>
            <person name="Huang J."/>
            <person name="Zhang X."/>
            <person name="Sun H."/>
            <person name="Wang H."/>
        </authorList>
    </citation>
    <scope>NUCLEOTIDE SEQUENCE [LARGE SCALE GENOMIC DNA]</scope>
    <source>
        <strain evidence="10">TB1705</strain>
        <tissue evidence="10">Leaf</tissue>
    </source>
</reference>
<dbReference type="PROSITE" id="PS50969">
    <property type="entry name" value="FCP1"/>
    <property type="match status" value="1"/>
</dbReference>
<dbReference type="Gene3D" id="3.40.50.1000">
    <property type="entry name" value="HAD superfamily/HAD-like"/>
    <property type="match status" value="1"/>
</dbReference>
<dbReference type="Gene3D" id="3.40.50.10190">
    <property type="entry name" value="BRCT domain"/>
    <property type="match status" value="1"/>
</dbReference>
<feature type="region of interest" description="Disordered" evidence="7">
    <location>
        <begin position="451"/>
        <end position="478"/>
    </location>
</feature>
<evidence type="ECO:0000256" key="5">
    <source>
        <dbReference type="ARBA" id="ARBA00047761"/>
    </source>
</evidence>
<dbReference type="EMBL" id="JACGCM010001129">
    <property type="protein sequence ID" value="KAF6161605.1"/>
    <property type="molecule type" value="Genomic_DNA"/>
</dbReference>
<dbReference type="InterPro" id="IPR023214">
    <property type="entry name" value="HAD_sf"/>
</dbReference>
<dbReference type="Proteomes" id="UP000541444">
    <property type="component" value="Unassembled WGS sequence"/>
</dbReference>
<evidence type="ECO:0000259" key="8">
    <source>
        <dbReference type="PROSITE" id="PS50172"/>
    </source>
</evidence>
<dbReference type="PANTHER" id="PTHR23081">
    <property type="entry name" value="RNA POLYMERASE II CTD PHOSPHATASE"/>
    <property type="match status" value="1"/>
</dbReference>
<dbReference type="EC" id="3.1.3.16" evidence="2"/>
<dbReference type="FunFam" id="3.40.50.1000:FF:000098">
    <property type="entry name" value="RNA polymerase II C-terminal domain phosphatase-like 3"/>
    <property type="match status" value="1"/>
</dbReference>
<dbReference type="AlphaFoldDB" id="A0A7J7N380"/>
<feature type="domain" description="FCP1 homology" evidence="9">
    <location>
        <begin position="929"/>
        <end position="1108"/>
    </location>
</feature>
<dbReference type="PROSITE" id="PS50172">
    <property type="entry name" value="BRCT"/>
    <property type="match status" value="1"/>
</dbReference>
<comment type="catalytic activity">
    <reaction evidence="5">
        <text>O-phospho-L-seryl-[protein] + H2O = L-seryl-[protein] + phosphate</text>
        <dbReference type="Rhea" id="RHEA:20629"/>
        <dbReference type="Rhea" id="RHEA-COMP:9863"/>
        <dbReference type="Rhea" id="RHEA-COMP:11604"/>
        <dbReference type="ChEBI" id="CHEBI:15377"/>
        <dbReference type="ChEBI" id="CHEBI:29999"/>
        <dbReference type="ChEBI" id="CHEBI:43474"/>
        <dbReference type="ChEBI" id="CHEBI:83421"/>
        <dbReference type="EC" id="3.1.3.16"/>
    </reaction>
</comment>
<dbReference type="InterPro" id="IPR004274">
    <property type="entry name" value="FCP1_dom"/>
</dbReference>
<evidence type="ECO:0000313" key="11">
    <source>
        <dbReference type="Proteomes" id="UP000541444"/>
    </source>
</evidence>
<comment type="subcellular location">
    <subcellularLocation>
        <location evidence="1">Nucleus</location>
    </subcellularLocation>
</comment>
<evidence type="ECO:0000256" key="2">
    <source>
        <dbReference type="ARBA" id="ARBA00013081"/>
    </source>
</evidence>
<dbReference type="GO" id="GO:0005634">
    <property type="term" value="C:nucleus"/>
    <property type="evidence" value="ECO:0007669"/>
    <property type="project" value="UniProtKB-SubCell"/>
</dbReference>
<dbReference type="Pfam" id="PF25505">
    <property type="entry name" value="ARM_CPL3"/>
    <property type="match status" value="1"/>
</dbReference>
<name>A0A7J7N380_9MAGN</name>
<evidence type="ECO:0000256" key="4">
    <source>
        <dbReference type="ARBA" id="ARBA00023242"/>
    </source>
</evidence>